<evidence type="ECO:0000313" key="8">
    <source>
        <dbReference type="EMBL" id="KRO83740.1"/>
    </source>
</evidence>
<evidence type="ECO:0000259" key="7">
    <source>
        <dbReference type="SMART" id="SM00278"/>
    </source>
</evidence>
<comment type="subcellular location">
    <subcellularLocation>
        <location evidence="6">Cytoplasm</location>
    </subcellularLocation>
</comment>
<dbReference type="InterPro" id="IPR012340">
    <property type="entry name" value="NA-bd_OB-fold"/>
</dbReference>
<keyword evidence="8" id="KW-0378">Hydrolase</keyword>
<dbReference type="Pfam" id="PF07499">
    <property type="entry name" value="RuvA_C"/>
    <property type="match status" value="1"/>
</dbReference>
<dbReference type="GO" id="GO:0005524">
    <property type="term" value="F:ATP binding"/>
    <property type="evidence" value="ECO:0007669"/>
    <property type="project" value="InterPro"/>
</dbReference>
<name>A0A0R2T968_9GAMM</name>
<dbReference type="GO" id="GO:0006310">
    <property type="term" value="P:DNA recombination"/>
    <property type="evidence" value="ECO:0007669"/>
    <property type="project" value="UniProtKB-UniRule"/>
</dbReference>
<keyword evidence="4 6" id="KW-0233">DNA recombination</keyword>
<accession>A0A0R2T968</accession>
<dbReference type="CDD" id="cd14332">
    <property type="entry name" value="UBA_RuvA_C"/>
    <property type="match status" value="1"/>
</dbReference>
<dbReference type="SMART" id="SM00278">
    <property type="entry name" value="HhH1"/>
    <property type="match status" value="2"/>
</dbReference>
<dbReference type="EMBL" id="LIBE01000202">
    <property type="protein sequence ID" value="KRO83740.1"/>
    <property type="molecule type" value="Genomic_DNA"/>
</dbReference>
<comment type="caution">
    <text evidence="6">Lacks conserved residue(s) required for the propagation of feature annotation.</text>
</comment>
<keyword evidence="2 6" id="KW-0227">DNA damage</keyword>
<keyword evidence="8" id="KW-0547">Nucleotide-binding</keyword>
<dbReference type="SUPFAM" id="SSF50249">
    <property type="entry name" value="Nucleic acid-binding proteins"/>
    <property type="match status" value="1"/>
</dbReference>
<dbReference type="GO" id="GO:0009379">
    <property type="term" value="C:Holliday junction helicase complex"/>
    <property type="evidence" value="ECO:0007669"/>
    <property type="project" value="InterPro"/>
</dbReference>
<dbReference type="NCBIfam" id="TIGR00084">
    <property type="entry name" value="ruvA"/>
    <property type="match status" value="1"/>
</dbReference>
<dbReference type="Gene3D" id="1.10.150.20">
    <property type="entry name" value="5' to 3' exonuclease, C-terminal subdomain"/>
    <property type="match status" value="1"/>
</dbReference>
<feature type="domain" description="Helix-hairpin-helix DNA-binding motif class 1" evidence="7">
    <location>
        <begin position="108"/>
        <end position="127"/>
    </location>
</feature>
<keyword evidence="1 6" id="KW-0963">Cytoplasm</keyword>
<dbReference type="SUPFAM" id="SSF47781">
    <property type="entry name" value="RuvA domain 2-like"/>
    <property type="match status" value="1"/>
</dbReference>
<keyword evidence="8" id="KW-0347">Helicase</keyword>
<dbReference type="AlphaFoldDB" id="A0A0R2T968"/>
<dbReference type="InterPro" id="IPR036267">
    <property type="entry name" value="RuvA_C_sf"/>
</dbReference>
<evidence type="ECO:0000256" key="5">
    <source>
        <dbReference type="ARBA" id="ARBA00023204"/>
    </source>
</evidence>
<comment type="function">
    <text evidence="6">The RuvA-RuvB-RuvC complex processes Holliday junction (HJ) DNA during genetic recombination and DNA repair, while the RuvA-RuvB complex plays an important role in the rescue of blocked DNA replication forks via replication fork reversal (RFR). RuvA specifically binds to HJ cruciform DNA, conferring on it an open structure. The RuvB hexamer acts as an ATP-dependent pump, pulling dsDNA into and through the RuvAB complex. HJ branch migration allows RuvC to scan DNA until it finds its consensus sequence, where it cleaves and resolves the cruciform DNA.</text>
</comment>
<dbReference type="InterPro" id="IPR013849">
    <property type="entry name" value="DNA_helicase_Holl-junc_RuvA_I"/>
</dbReference>
<dbReference type="HAMAP" id="MF_00031">
    <property type="entry name" value="DNA_HJ_migration_RuvA"/>
    <property type="match status" value="1"/>
</dbReference>
<feature type="domain" description="Helix-hairpin-helix DNA-binding motif class 1" evidence="7">
    <location>
        <begin position="73"/>
        <end position="92"/>
    </location>
</feature>
<comment type="caution">
    <text evidence="8">The sequence shown here is derived from an EMBL/GenBank/DDBJ whole genome shotgun (WGS) entry which is preliminary data.</text>
</comment>
<reference evidence="8 9" key="1">
    <citation type="submission" date="2015-10" db="EMBL/GenBank/DDBJ databases">
        <title>Metagenome-Assembled Genomes uncover a global brackish microbiome.</title>
        <authorList>
            <person name="Hugerth L.W."/>
            <person name="Larsson J."/>
            <person name="Alneberg J."/>
            <person name="Lindh M.V."/>
            <person name="Legrand C."/>
            <person name="Pinhassi J."/>
            <person name="Andersson A.F."/>
        </authorList>
    </citation>
    <scope>NUCLEOTIDE SEQUENCE [LARGE SCALE GENOMIC DNA]</scope>
    <source>
        <strain evidence="8">BACL4 MAG-120920-bin41</strain>
    </source>
</reference>
<dbReference type="Proteomes" id="UP000051547">
    <property type="component" value="Unassembled WGS sequence"/>
</dbReference>
<feature type="region of interest" description="Domain III" evidence="6">
    <location>
        <begin position="152"/>
        <end position="204"/>
    </location>
</feature>
<dbReference type="Pfam" id="PF01330">
    <property type="entry name" value="RuvA_N"/>
    <property type="match status" value="1"/>
</dbReference>
<keyword evidence="3 6" id="KW-0238">DNA-binding</keyword>
<dbReference type="InterPro" id="IPR011114">
    <property type="entry name" value="RuvA_C"/>
</dbReference>
<dbReference type="Gene3D" id="2.40.50.140">
    <property type="entry name" value="Nucleic acid-binding proteins"/>
    <property type="match status" value="1"/>
</dbReference>
<sequence length="204" mass="21736">MIGRIRGILIEKQPTDIQVEVAGIAYEVQVPMSTLFKLPEVGDAVTLHTHFVVREDAQQLFGFIELKDKTLFRTLIKVNGVGPKMALGILSSVDSDALVGLVLSNDIAALVAMPGIGKKTAERLVIELRDKIKDWETAGGSAAVTGAKAASPNAASAAREAETALVSLGYKLPQAARAIAAVQKDRPEMVSSEELIRFALKSMA</sequence>
<dbReference type="Gene3D" id="1.10.8.10">
    <property type="entry name" value="DNA helicase RuvA subunit, C-terminal domain"/>
    <property type="match status" value="1"/>
</dbReference>
<dbReference type="InterPro" id="IPR010994">
    <property type="entry name" value="RuvA_2-like"/>
</dbReference>
<comment type="similarity">
    <text evidence="6">Belongs to the RuvA family.</text>
</comment>
<comment type="domain">
    <text evidence="6">Has three domains with a flexible linker between the domains II and III and assumes an 'L' shape. Domain III is highly mobile and contacts RuvB.</text>
</comment>
<dbReference type="GO" id="GO:0009378">
    <property type="term" value="F:four-way junction helicase activity"/>
    <property type="evidence" value="ECO:0007669"/>
    <property type="project" value="InterPro"/>
</dbReference>
<evidence type="ECO:0000256" key="6">
    <source>
        <dbReference type="HAMAP-Rule" id="MF_00031"/>
    </source>
</evidence>
<dbReference type="InterPro" id="IPR000085">
    <property type="entry name" value="RuvA"/>
</dbReference>
<proteinExistence type="inferred from homology"/>
<evidence type="ECO:0000313" key="9">
    <source>
        <dbReference type="Proteomes" id="UP000051547"/>
    </source>
</evidence>
<evidence type="ECO:0000256" key="3">
    <source>
        <dbReference type="ARBA" id="ARBA00023125"/>
    </source>
</evidence>
<keyword evidence="5 6" id="KW-0234">DNA repair</keyword>
<dbReference type="InterPro" id="IPR003583">
    <property type="entry name" value="Hlx-hairpin-Hlx_DNA-bd_motif"/>
</dbReference>
<gene>
    <name evidence="6" type="primary">ruvA</name>
    <name evidence="8" type="ORF">ABR72_11435</name>
</gene>
<organism evidence="8 9">
    <name type="scientific">OM182 bacterium BACL3 MAG-120920-bin41</name>
    <dbReference type="NCBI Taxonomy" id="1655580"/>
    <lineage>
        <taxon>Bacteria</taxon>
        <taxon>Pseudomonadati</taxon>
        <taxon>Pseudomonadota</taxon>
        <taxon>Gammaproteobacteria</taxon>
        <taxon>OMG group</taxon>
        <taxon>OM182 clade</taxon>
    </lineage>
</organism>
<dbReference type="GO" id="GO:0000400">
    <property type="term" value="F:four-way junction DNA binding"/>
    <property type="evidence" value="ECO:0007669"/>
    <property type="project" value="UniProtKB-UniRule"/>
</dbReference>
<protein>
    <recommendedName>
        <fullName evidence="6">Holliday junction branch migration complex subunit RuvA</fullName>
    </recommendedName>
</protein>
<dbReference type="Pfam" id="PF14520">
    <property type="entry name" value="HHH_5"/>
    <property type="match status" value="1"/>
</dbReference>
<evidence type="ECO:0000256" key="2">
    <source>
        <dbReference type="ARBA" id="ARBA00022763"/>
    </source>
</evidence>
<dbReference type="GO" id="GO:0048476">
    <property type="term" value="C:Holliday junction resolvase complex"/>
    <property type="evidence" value="ECO:0007669"/>
    <property type="project" value="UniProtKB-UniRule"/>
</dbReference>
<evidence type="ECO:0000256" key="4">
    <source>
        <dbReference type="ARBA" id="ARBA00023172"/>
    </source>
</evidence>
<dbReference type="GO" id="GO:0006281">
    <property type="term" value="P:DNA repair"/>
    <property type="evidence" value="ECO:0007669"/>
    <property type="project" value="UniProtKB-UniRule"/>
</dbReference>
<keyword evidence="8" id="KW-0067">ATP-binding</keyword>
<comment type="subunit">
    <text evidence="6">Homotetramer. Forms an RuvA(8)-RuvB(12)-Holliday junction (HJ) complex. HJ DNA is sandwiched between 2 RuvA tetramers; dsDNA enters through RuvA and exits via RuvB. An RuvB hexamer assembles on each DNA strand where it exits the tetramer. Each RuvB hexamer is contacted by two RuvA subunits (via domain III) on 2 adjacent RuvB subunits; this complex drives branch migration. In the full resolvosome a probable DNA-RuvA(4)-RuvB(12)-RuvC(2) complex forms which resolves the HJ.</text>
</comment>
<dbReference type="GO" id="GO:0005737">
    <property type="term" value="C:cytoplasm"/>
    <property type="evidence" value="ECO:0007669"/>
    <property type="project" value="UniProtKB-SubCell"/>
</dbReference>
<feature type="region of interest" description="Domain I" evidence="6">
    <location>
        <begin position="1"/>
        <end position="64"/>
    </location>
</feature>
<dbReference type="SUPFAM" id="SSF46929">
    <property type="entry name" value="DNA helicase RuvA subunit, C-terminal domain"/>
    <property type="match status" value="1"/>
</dbReference>
<evidence type="ECO:0000256" key="1">
    <source>
        <dbReference type="ARBA" id="ARBA00022490"/>
    </source>
</evidence>